<evidence type="ECO:0000313" key="3">
    <source>
        <dbReference type="Proteomes" id="UP000719412"/>
    </source>
</evidence>
<dbReference type="EMBL" id="JABDTM020028284">
    <property type="protein sequence ID" value="KAH0809191.1"/>
    <property type="molecule type" value="Genomic_DNA"/>
</dbReference>
<feature type="region of interest" description="Disordered" evidence="1">
    <location>
        <begin position="108"/>
        <end position="136"/>
    </location>
</feature>
<comment type="caution">
    <text evidence="2">The sequence shown here is derived from an EMBL/GenBank/DDBJ whole genome shotgun (WGS) entry which is preliminary data.</text>
</comment>
<feature type="region of interest" description="Disordered" evidence="1">
    <location>
        <begin position="50"/>
        <end position="74"/>
    </location>
</feature>
<proteinExistence type="predicted"/>
<reference evidence="2" key="2">
    <citation type="submission" date="2021-08" db="EMBL/GenBank/DDBJ databases">
        <authorList>
            <person name="Eriksson T."/>
        </authorList>
    </citation>
    <scope>NUCLEOTIDE SEQUENCE</scope>
    <source>
        <strain evidence="2">Stoneville</strain>
        <tissue evidence="2">Whole head</tissue>
    </source>
</reference>
<protein>
    <submittedName>
        <fullName evidence="2">Uncharacterized protein</fullName>
    </submittedName>
</protein>
<evidence type="ECO:0000313" key="2">
    <source>
        <dbReference type="EMBL" id="KAH0809191.1"/>
    </source>
</evidence>
<name>A0A8J6H7K4_TENMO</name>
<evidence type="ECO:0000256" key="1">
    <source>
        <dbReference type="SAM" id="MobiDB-lite"/>
    </source>
</evidence>
<keyword evidence="3" id="KW-1185">Reference proteome</keyword>
<organism evidence="2 3">
    <name type="scientific">Tenebrio molitor</name>
    <name type="common">Yellow mealworm beetle</name>
    <dbReference type="NCBI Taxonomy" id="7067"/>
    <lineage>
        <taxon>Eukaryota</taxon>
        <taxon>Metazoa</taxon>
        <taxon>Ecdysozoa</taxon>
        <taxon>Arthropoda</taxon>
        <taxon>Hexapoda</taxon>
        <taxon>Insecta</taxon>
        <taxon>Pterygota</taxon>
        <taxon>Neoptera</taxon>
        <taxon>Endopterygota</taxon>
        <taxon>Coleoptera</taxon>
        <taxon>Polyphaga</taxon>
        <taxon>Cucujiformia</taxon>
        <taxon>Tenebrionidae</taxon>
        <taxon>Tenebrio</taxon>
    </lineage>
</organism>
<accession>A0A8J6H7K4</accession>
<reference evidence="2" key="1">
    <citation type="journal article" date="2020" name="J Insects Food Feed">
        <title>The yellow mealworm (Tenebrio molitor) genome: a resource for the emerging insects as food and feed industry.</title>
        <authorList>
            <person name="Eriksson T."/>
            <person name="Andere A."/>
            <person name="Kelstrup H."/>
            <person name="Emery V."/>
            <person name="Picard C."/>
        </authorList>
    </citation>
    <scope>NUCLEOTIDE SEQUENCE</scope>
    <source>
        <strain evidence="2">Stoneville</strain>
        <tissue evidence="2">Whole head</tissue>
    </source>
</reference>
<gene>
    <name evidence="2" type="ORF">GEV33_013598</name>
</gene>
<sequence>MIRANKRTHNQFLMLIAPSDGVLGSALQSSRNVSNKDRDADHVLHQVRRMTPGTYRKLNSDRRGPDGPSSLSAPAGIRRNLTVCVIYRRNKAAARNCRRDKSHPRQIYVETHLSQECRPARRPERDRSRDERRSIGSLTDKKVIAFNYCSDRRGADKPKNPIRYEGWHVFSPAISRRERRHRLKFYGCGAEEPISIAKKCFSSVRQSIEITLYGHAAPDSPFTQSKETAERNPRRRALAAADSRAHLLRLFNSRPAPASAVGTRRHMSITSPPGRRLRDSPPDELREKDTPAIIVCEKFPERFELLKDCEKKTKRKTIFNIPRRRELVIHEWRPLGRTARASNPREN</sequence>
<dbReference type="Proteomes" id="UP000719412">
    <property type="component" value="Unassembled WGS sequence"/>
</dbReference>
<feature type="compositionally biased region" description="Basic and acidic residues" evidence="1">
    <location>
        <begin position="113"/>
        <end position="136"/>
    </location>
</feature>
<feature type="compositionally biased region" description="Basic and acidic residues" evidence="1">
    <location>
        <begin position="276"/>
        <end position="289"/>
    </location>
</feature>
<feature type="region of interest" description="Disordered" evidence="1">
    <location>
        <begin position="258"/>
        <end position="289"/>
    </location>
</feature>
<dbReference type="AlphaFoldDB" id="A0A8J6H7K4"/>